<dbReference type="AlphaFoldDB" id="X1ISB3"/>
<feature type="region of interest" description="Disordered" evidence="1">
    <location>
        <begin position="124"/>
        <end position="170"/>
    </location>
</feature>
<sequence>MKTKTYLTIVLTILVAQLLTACTGNTALRDEAVSLAEPAAEELVNVEVLQPEDPVIEDADSEDDTAEETLRPVGWSEDTHSKDAEPDYEVVFPQDEVNRLDITITTETWQTLLADMTSLYGEFGSNPGRATGAGEAASGRQNPPSTGEQPIQNNEQVPERSGRPPGGGDM</sequence>
<gene>
    <name evidence="2" type="ORF">S03H2_45582</name>
</gene>
<protein>
    <submittedName>
        <fullName evidence="2">Uncharacterized protein</fullName>
    </submittedName>
</protein>
<feature type="non-terminal residue" evidence="2">
    <location>
        <position position="170"/>
    </location>
</feature>
<dbReference type="PROSITE" id="PS51257">
    <property type="entry name" value="PROKAR_LIPOPROTEIN"/>
    <property type="match status" value="1"/>
</dbReference>
<name>X1ISB3_9ZZZZ</name>
<feature type="compositionally biased region" description="Polar residues" evidence="1">
    <location>
        <begin position="139"/>
        <end position="156"/>
    </location>
</feature>
<proteinExistence type="predicted"/>
<evidence type="ECO:0000256" key="1">
    <source>
        <dbReference type="SAM" id="MobiDB-lite"/>
    </source>
</evidence>
<accession>X1ISB3</accession>
<dbReference type="EMBL" id="BARU01028569">
    <property type="protein sequence ID" value="GAH72145.1"/>
    <property type="molecule type" value="Genomic_DNA"/>
</dbReference>
<feature type="region of interest" description="Disordered" evidence="1">
    <location>
        <begin position="59"/>
        <end position="89"/>
    </location>
</feature>
<evidence type="ECO:0000313" key="2">
    <source>
        <dbReference type="EMBL" id="GAH72145.1"/>
    </source>
</evidence>
<comment type="caution">
    <text evidence="2">The sequence shown here is derived from an EMBL/GenBank/DDBJ whole genome shotgun (WGS) entry which is preliminary data.</text>
</comment>
<reference evidence="2" key="1">
    <citation type="journal article" date="2014" name="Front. Microbiol.">
        <title>High frequency of phylogenetically diverse reductive dehalogenase-homologous genes in deep subseafloor sedimentary metagenomes.</title>
        <authorList>
            <person name="Kawai M."/>
            <person name="Futagami T."/>
            <person name="Toyoda A."/>
            <person name="Takaki Y."/>
            <person name="Nishi S."/>
            <person name="Hori S."/>
            <person name="Arai W."/>
            <person name="Tsubouchi T."/>
            <person name="Morono Y."/>
            <person name="Uchiyama I."/>
            <person name="Ito T."/>
            <person name="Fujiyama A."/>
            <person name="Inagaki F."/>
            <person name="Takami H."/>
        </authorList>
    </citation>
    <scope>NUCLEOTIDE SEQUENCE</scope>
    <source>
        <strain evidence="2">Expedition CK06-06</strain>
    </source>
</reference>
<organism evidence="2">
    <name type="scientific">marine sediment metagenome</name>
    <dbReference type="NCBI Taxonomy" id="412755"/>
    <lineage>
        <taxon>unclassified sequences</taxon>
        <taxon>metagenomes</taxon>
        <taxon>ecological metagenomes</taxon>
    </lineage>
</organism>